<evidence type="ECO:0000256" key="2">
    <source>
        <dbReference type="ARBA" id="ARBA00003690"/>
    </source>
</evidence>
<dbReference type="GO" id="GO:0005789">
    <property type="term" value="C:endoplasmic reticulum membrane"/>
    <property type="evidence" value="ECO:0007669"/>
    <property type="project" value="UniProtKB-SubCell"/>
</dbReference>
<dbReference type="InterPro" id="IPR017972">
    <property type="entry name" value="Cyt_P450_CS"/>
</dbReference>
<dbReference type="InterPro" id="IPR036396">
    <property type="entry name" value="Cyt_P450_sf"/>
</dbReference>
<evidence type="ECO:0000256" key="7">
    <source>
        <dbReference type="ARBA" id="ARBA00022824"/>
    </source>
</evidence>
<feature type="binding site" description="axial binding residue" evidence="11">
    <location>
        <position position="43"/>
    </location>
    <ligand>
        <name>heme</name>
        <dbReference type="ChEBI" id="CHEBI:30413"/>
    </ligand>
    <ligandPart>
        <name>Fe</name>
        <dbReference type="ChEBI" id="CHEBI:18248"/>
    </ligandPart>
</feature>
<evidence type="ECO:0000256" key="8">
    <source>
        <dbReference type="ARBA" id="ARBA00023004"/>
    </source>
</evidence>
<comment type="caution">
    <text evidence="13">The sequence shown here is derived from an EMBL/GenBank/DDBJ whole genome shotgun (WGS) entry which is preliminary data.</text>
</comment>
<dbReference type="PANTHER" id="PTHR24291">
    <property type="entry name" value="CYTOCHROME P450 FAMILY 4"/>
    <property type="match status" value="1"/>
</dbReference>
<evidence type="ECO:0000256" key="3">
    <source>
        <dbReference type="ARBA" id="ARBA00004586"/>
    </source>
</evidence>
<keyword evidence="12" id="KW-0560">Oxidoreductase</keyword>
<evidence type="ECO:0000256" key="1">
    <source>
        <dbReference type="ARBA" id="ARBA00001971"/>
    </source>
</evidence>
<comment type="function">
    <text evidence="2">May be involved in the metabolism of insect hormones and in the breakdown of synthetic insecticides.</text>
</comment>
<dbReference type="Proteomes" id="UP000821866">
    <property type="component" value="Chromosome 1"/>
</dbReference>
<dbReference type="EMBL" id="JABSTU010000001">
    <property type="protein sequence ID" value="KAH8039881.1"/>
    <property type="molecule type" value="Genomic_DNA"/>
</dbReference>
<evidence type="ECO:0000256" key="9">
    <source>
        <dbReference type="ARBA" id="ARBA00023033"/>
    </source>
</evidence>
<dbReference type="InterPro" id="IPR002403">
    <property type="entry name" value="Cyt_P450_E_grp-IV"/>
</dbReference>
<evidence type="ECO:0000256" key="10">
    <source>
        <dbReference type="ARBA" id="ARBA00023136"/>
    </source>
</evidence>
<name>A0A9J6F055_RHIMP</name>
<organism evidence="13 14">
    <name type="scientific">Rhipicephalus microplus</name>
    <name type="common">Cattle tick</name>
    <name type="synonym">Boophilus microplus</name>
    <dbReference type="NCBI Taxonomy" id="6941"/>
    <lineage>
        <taxon>Eukaryota</taxon>
        <taxon>Metazoa</taxon>
        <taxon>Ecdysozoa</taxon>
        <taxon>Arthropoda</taxon>
        <taxon>Chelicerata</taxon>
        <taxon>Arachnida</taxon>
        <taxon>Acari</taxon>
        <taxon>Parasitiformes</taxon>
        <taxon>Ixodida</taxon>
        <taxon>Ixodoidea</taxon>
        <taxon>Ixodidae</taxon>
        <taxon>Rhipicephalinae</taxon>
        <taxon>Rhipicephalus</taxon>
        <taxon>Boophilus</taxon>
    </lineage>
</organism>
<dbReference type="AlphaFoldDB" id="A0A9J6F055"/>
<sequence length="99" mass="11773">MMHRDSRFFPEPEEFRPERFLPENCAGRHPYAYMPFSAGPRNCIGQRFALQEEKVVISTILRHFRLHSPDHRDTIRLTWGLVLRPLDGLRVQFLPRKSV</sequence>
<dbReference type="GO" id="GO:0005506">
    <property type="term" value="F:iron ion binding"/>
    <property type="evidence" value="ECO:0007669"/>
    <property type="project" value="InterPro"/>
</dbReference>
<dbReference type="GO" id="GO:0004497">
    <property type="term" value="F:monooxygenase activity"/>
    <property type="evidence" value="ECO:0007669"/>
    <property type="project" value="UniProtKB-KW"/>
</dbReference>
<dbReference type="PANTHER" id="PTHR24291:SF189">
    <property type="entry name" value="CYTOCHROME P450 4C3-RELATED"/>
    <property type="match status" value="1"/>
</dbReference>
<accession>A0A9J6F055</accession>
<comment type="cofactor">
    <cofactor evidence="1 11">
        <name>heme</name>
        <dbReference type="ChEBI" id="CHEBI:30413"/>
    </cofactor>
</comment>
<evidence type="ECO:0000256" key="5">
    <source>
        <dbReference type="ARBA" id="ARBA00022617"/>
    </source>
</evidence>
<keyword evidence="8 11" id="KW-0408">Iron</keyword>
<dbReference type="PRINTS" id="PR00465">
    <property type="entry name" value="EP450IV"/>
</dbReference>
<dbReference type="Pfam" id="PF00067">
    <property type="entry name" value="p450"/>
    <property type="match status" value="1"/>
</dbReference>
<keyword evidence="9 12" id="KW-0503">Monooxygenase</keyword>
<evidence type="ECO:0000313" key="14">
    <source>
        <dbReference type="Proteomes" id="UP000821866"/>
    </source>
</evidence>
<dbReference type="GO" id="GO:0020037">
    <property type="term" value="F:heme binding"/>
    <property type="evidence" value="ECO:0007669"/>
    <property type="project" value="InterPro"/>
</dbReference>
<keyword evidence="7" id="KW-0256">Endoplasmic reticulum</keyword>
<keyword evidence="5 11" id="KW-0349">Heme</keyword>
<evidence type="ECO:0008006" key="15">
    <source>
        <dbReference type="Google" id="ProtNLM"/>
    </source>
</evidence>
<evidence type="ECO:0000313" key="13">
    <source>
        <dbReference type="EMBL" id="KAH8039881.1"/>
    </source>
</evidence>
<reference evidence="13" key="1">
    <citation type="journal article" date="2020" name="Cell">
        <title>Large-Scale Comparative Analyses of Tick Genomes Elucidate Their Genetic Diversity and Vector Capacities.</title>
        <authorList>
            <consortium name="Tick Genome and Microbiome Consortium (TIGMIC)"/>
            <person name="Jia N."/>
            <person name="Wang J."/>
            <person name="Shi W."/>
            <person name="Du L."/>
            <person name="Sun Y."/>
            <person name="Zhan W."/>
            <person name="Jiang J.F."/>
            <person name="Wang Q."/>
            <person name="Zhang B."/>
            <person name="Ji P."/>
            <person name="Bell-Sakyi L."/>
            <person name="Cui X.M."/>
            <person name="Yuan T.T."/>
            <person name="Jiang B.G."/>
            <person name="Yang W.F."/>
            <person name="Lam T.T."/>
            <person name="Chang Q.C."/>
            <person name="Ding S.J."/>
            <person name="Wang X.J."/>
            <person name="Zhu J.G."/>
            <person name="Ruan X.D."/>
            <person name="Zhao L."/>
            <person name="Wei J.T."/>
            <person name="Ye R.Z."/>
            <person name="Que T.C."/>
            <person name="Du C.H."/>
            <person name="Zhou Y.H."/>
            <person name="Cheng J.X."/>
            <person name="Dai P.F."/>
            <person name="Guo W.B."/>
            <person name="Han X.H."/>
            <person name="Huang E.J."/>
            <person name="Li L.F."/>
            <person name="Wei W."/>
            <person name="Gao Y.C."/>
            <person name="Liu J.Z."/>
            <person name="Shao H.Z."/>
            <person name="Wang X."/>
            <person name="Wang C.C."/>
            <person name="Yang T.C."/>
            <person name="Huo Q.B."/>
            <person name="Li W."/>
            <person name="Chen H.Y."/>
            <person name="Chen S.E."/>
            <person name="Zhou L.G."/>
            <person name="Ni X.B."/>
            <person name="Tian J.H."/>
            <person name="Sheng Y."/>
            <person name="Liu T."/>
            <person name="Pan Y.S."/>
            <person name="Xia L.Y."/>
            <person name="Li J."/>
            <person name="Zhao F."/>
            <person name="Cao W.C."/>
        </authorList>
    </citation>
    <scope>NUCLEOTIDE SEQUENCE</scope>
    <source>
        <strain evidence="13">Rmic-2018</strain>
    </source>
</reference>
<evidence type="ECO:0000256" key="12">
    <source>
        <dbReference type="RuleBase" id="RU000461"/>
    </source>
</evidence>
<dbReference type="Gene3D" id="1.10.630.10">
    <property type="entry name" value="Cytochrome P450"/>
    <property type="match status" value="1"/>
</dbReference>
<dbReference type="GO" id="GO:0016705">
    <property type="term" value="F:oxidoreductase activity, acting on paired donors, with incorporation or reduction of molecular oxygen"/>
    <property type="evidence" value="ECO:0007669"/>
    <property type="project" value="InterPro"/>
</dbReference>
<dbReference type="InterPro" id="IPR050196">
    <property type="entry name" value="Cytochrome_P450_Monoox"/>
</dbReference>
<dbReference type="VEuPathDB" id="VectorBase:LOC119181658"/>
<evidence type="ECO:0000256" key="4">
    <source>
        <dbReference type="ARBA" id="ARBA00010617"/>
    </source>
</evidence>
<proteinExistence type="inferred from homology"/>
<comment type="similarity">
    <text evidence="4 12">Belongs to the cytochrome P450 family.</text>
</comment>
<evidence type="ECO:0000256" key="11">
    <source>
        <dbReference type="PIRSR" id="PIRSR602403-1"/>
    </source>
</evidence>
<reference evidence="13" key="2">
    <citation type="submission" date="2021-09" db="EMBL/GenBank/DDBJ databases">
        <authorList>
            <person name="Jia N."/>
            <person name="Wang J."/>
            <person name="Shi W."/>
            <person name="Du L."/>
            <person name="Sun Y."/>
            <person name="Zhan W."/>
            <person name="Jiang J."/>
            <person name="Wang Q."/>
            <person name="Zhang B."/>
            <person name="Ji P."/>
            <person name="Sakyi L.B."/>
            <person name="Cui X."/>
            <person name="Yuan T."/>
            <person name="Jiang B."/>
            <person name="Yang W."/>
            <person name="Lam T.T.-Y."/>
            <person name="Chang Q."/>
            <person name="Ding S."/>
            <person name="Wang X."/>
            <person name="Zhu J."/>
            <person name="Ruan X."/>
            <person name="Zhao L."/>
            <person name="Wei J."/>
            <person name="Que T."/>
            <person name="Du C."/>
            <person name="Cheng J."/>
            <person name="Dai P."/>
            <person name="Han X."/>
            <person name="Huang E."/>
            <person name="Gao Y."/>
            <person name="Liu J."/>
            <person name="Shao H."/>
            <person name="Ye R."/>
            <person name="Li L."/>
            <person name="Wei W."/>
            <person name="Wang X."/>
            <person name="Wang C."/>
            <person name="Huo Q."/>
            <person name="Li W."/>
            <person name="Guo W."/>
            <person name="Chen H."/>
            <person name="Chen S."/>
            <person name="Zhou L."/>
            <person name="Zhou L."/>
            <person name="Ni X."/>
            <person name="Tian J."/>
            <person name="Zhou Y."/>
            <person name="Sheng Y."/>
            <person name="Liu T."/>
            <person name="Pan Y."/>
            <person name="Xia L."/>
            <person name="Li J."/>
            <person name="Zhao F."/>
            <person name="Cao W."/>
        </authorList>
    </citation>
    <scope>NUCLEOTIDE SEQUENCE</scope>
    <source>
        <strain evidence="13">Rmic-2018</strain>
        <tissue evidence="13">Larvae</tissue>
    </source>
</reference>
<dbReference type="SUPFAM" id="SSF48264">
    <property type="entry name" value="Cytochrome P450"/>
    <property type="match status" value="1"/>
</dbReference>
<keyword evidence="10" id="KW-0472">Membrane</keyword>
<evidence type="ECO:0000256" key="6">
    <source>
        <dbReference type="ARBA" id="ARBA00022723"/>
    </source>
</evidence>
<protein>
    <recommendedName>
        <fullName evidence="15">Cytochrome</fullName>
    </recommendedName>
</protein>
<dbReference type="PROSITE" id="PS00086">
    <property type="entry name" value="CYTOCHROME_P450"/>
    <property type="match status" value="1"/>
</dbReference>
<dbReference type="InterPro" id="IPR001128">
    <property type="entry name" value="Cyt_P450"/>
</dbReference>
<keyword evidence="14" id="KW-1185">Reference proteome</keyword>
<gene>
    <name evidence="13" type="ORF">HPB51_009137</name>
</gene>
<keyword evidence="6 11" id="KW-0479">Metal-binding</keyword>
<comment type="subcellular location">
    <subcellularLocation>
        <location evidence="3">Endoplasmic reticulum membrane</location>
    </subcellularLocation>
</comment>